<dbReference type="InterPro" id="IPR036676">
    <property type="entry name" value="PurM-like_C_sf"/>
</dbReference>
<dbReference type="Proteomes" id="UP000062043">
    <property type="component" value="Chromosome"/>
</dbReference>
<feature type="domain" description="PurM-like N-terminal" evidence="2">
    <location>
        <begin position="35"/>
        <end position="139"/>
    </location>
</feature>
<feature type="domain" description="PurM-like C-terminal" evidence="3">
    <location>
        <begin position="153"/>
        <end position="311"/>
    </location>
</feature>
<sequence>MSLGKVPGELLRKYVFRRTGSRRDDVIVGPQEGVDVSVMSAGDDIAIVAHCDPIVGALRRIGWLAVNIACNDVATAGVRPRWILPTILLPEKWDEGMIDEITKDIDNASKELGVAVVGGHTGYAVGSLRPIVVVTAMGTGLRSEVITSAGAGVGDSVYITKGAGIEGTAILASDFRDVLLEKGVSEELIRRAERFMNEISVVKEALALSEAKAVTAMHDATRGGVAEALAELAVASNKTIEVWEDRIPIRPETKAFAEALGFDPLWMISSGTLVFTAPKERAERVREVMDSLGIKYAEIGEVREGKAEVLIHRERGIERIKNPQPERDELARLWEIYPRVG</sequence>
<dbReference type="Pfam" id="PF02769">
    <property type="entry name" value="AIRS_C"/>
    <property type="match status" value="1"/>
</dbReference>
<organism evidence="4 5">
    <name type="scientific">Thermococcus guaymasensis DSM 11113</name>
    <dbReference type="NCBI Taxonomy" id="1432656"/>
    <lineage>
        <taxon>Archaea</taxon>
        <taxon>Methanobacteriati</taxon>
        <taxon>Methanobacteriota</taxon>
        <taxon>Thermococci</taxon>
        <taxon>Thermococcales</taxon>
        <taxon>Thermococcaceae</taxon>
        <taxon>Thermococcus</taxon>
    </lineage>
</organism>
<comment type="similarity">
    <text evidence="1">Belongs to the HypE family.</text>
</comment>
<proteinExistence type="inferred from homology"/>
<dbReference type="SUPFAM" id="SSF56042">
    <property type="entry name" value="PurM C-terminal domain-like"/>
    <property type="match status" value="1"/>
</dbReference>
<dbReference type="PANTHER" id="PTHR30303:SF4">
    <property type="entry name" value="HYDROGENASE EXPRESSION_FORMATION PROTEIN HYPE"/>
    <property type="match status" value="1"/>
</dbReference>
<evidence type="ECO:0000313" key="4">
    <source>
        <dbReference type="EMBL" id="AJC71747.1"/>
    </source>
</evidence>
<evidence type="ECO:0000313" key="5">
    <source>
        <dbReference type="Proteomes" id="UP000062043"/>
    </source>
</evidence>
<dbReference type="Gene3D" id="3.90.650.10">
    <property type="entry name" value="PurM-like C-terminal domain"/>
    <property type="match status" value="1"/>
</dbReference>
<dbReference type="SUPFAM" id="SSF55326">
    <property type="entry name" value="PurM N-terminal domain-like"/>
    <property type="match status" value="1"/>
</dbReference>
<dbReference type="KEGG" id="tgy:X802_05920"/>
<keyword evidence="5" id="KW-1185">Reference proteome</keyword>
<dbReference type="GO" id="GO:0051604">
    <property type="term" value="P:protein maturation"/>
    <property type="evidence" value="ECO:0007669"/>
    <property type="project" value="TreeGrafter"/>
</dbReference>
<dbReference type="PIRSF" id="PIRSF005644">
    <property type="entry name" value="Hdrgns_mtr_HypE"/>
    <property type="match status" value="1"/>
</dbReference>
<dbReference type="InterPro" id="IPR016188">
    <property type="entry name" value="PurM-like_N"/>
</dbReference>
<dbReference type="EMBL" id="CP007140">
    <property type="protein sequence ID" value="AJC71747.1"/>
    <property type="molecule type" value="Genomic_DNA"/>
</dbReference>
<dbReference type="CDD" id="cd06061">
    <property type="entry name" value="PurM-like1"/>
    <property type="match status" value="1"/>
</dbReference>
<dbReference type="Gene3D" id="3.30.1330.10">
    <property type="entry name" value="PurM-like, N-terminal domain"/>
    <property type="match status" value="1"/>
</dbReference>
<evidence type="ECO:0000256" key="1">
    <source>
        <dbReference type="ARBA" id="ARBA00006243"/>
    </source>
</evidence>
<dbReference type="InterPro" id="IPR036921">
    <property type="entry name" value="PurM-like_N_sf"/>
</dbReference>
<dbReference type="PANTHER" id="PTHR30303">
    <property type="entry name" value="HYDROGENASE ISOENZYMES FORMATION PROTEIN HYPE"/>
    <property type="match status" value="1"/>
</dbReference>
<dbReference type="InterPro" id="IPR011854">
    <property type="entry name" value="HypE"/>
</dbReference>
<name>A0A0X1KKI2_9EURY</name>
<evidence type="ECO:0000259" key="3">
    <source>
        <dbReference type="Pfam" id="PF02769"/>
    </source>
</evidence>
<dbReference type="InterPro" id="IPR010918">
    <property type="entry name" value="PurM-like_C_dom"/>
</dbReference>
<dbReference type="PATRIC" id="fig|1432656.3.peg.1151"/>
<dbReference type="STRING" id="1432656.X802_05920"/>
<protein>
    <submittedName>
        <fullName evidence="4">Hydrogenase assembly protein HupF</fullName>
    </submittedName>
</protein>
<dbReference type="Pfam" id="PF00586">
    <property type="entry name" value="AIRS"/>
    <property type="match status" value="1"/>
</dbReference>
<accession>A0A0X1KKI2</accession>
<reference evidence="4 5" key="1">
    <citation type="submission" date="2014-01" db="EMBL/GenBank/DDBJ databases">
        <title>Genome sequencing of Thermococcus guaymasensis.</title>
        <authorList>
            <person name="Zhang X."/>
            <person name="Alvare G."/>
            <person name="Fristensky B."/>
            <person name="Chen L."/>
            <person name="Suen T."/>
            <person name="Chen Q."/>
            <person name="Ma K."/>
        </authorList>
    </citation>
    <scope>NUCLEOTIDE SEQUENCE [LARGE SCALE GENOMIC DNA]</scope>
    <source>
        <strain evidence="4 5">DSM 11113</strain>
    </source>
</reference>
<evidence type="ECO:0000259" key="2">
    <source>
        <dbReference type="Pfam" id="PF00586"/>
    </source>
</evidence>
<gene>
    <name evidence="4" type="ORF">X802_05920</name>
</gene>
<dbReference type="AlphaFoldDB" id="A0A0X1KKI2"/>